<proteinExistence type="predicted"/>
<dbReference type="AlphaFoldDB" id="A0A7S3LMF5"/>
<organism evidence="1">
    <name type="scientific">Aplanochytrium stocchinoi</name>
    <dbReference type="NCBI Taxonomy" id="215587"/>
    <lineage>
        <taxon>Eukaryota</taxon>
        <taxon>Sar</taxon>
        <taxon>Stramenopiles</taxon>
        <taxon>Bigyra</taxon>
        <taxon>Labyrinthulomycetes</taxon>
        <taxon>Thraustochytrida</taxon>
        <taxon>Thraustochytriidae</taxon>
        <taxon>Aplanochytrium</taxon>
    </lineage>
</organism>
<name>A0A7S3LMF5_9STRA</name>
<dbReference type="EMBL" id="HBIN01003109">
    <property type="protein sequence ID" value="CAE0431790.1"/>
    <property type="molecule type" value="Transcribed_RNA"/>
</dbReference>
<reference evidence="1" key="1">
    <citation type="submission" date="2021-01" db="EMBL/GenBank/DDBJ databases">
        <authorList>
            <person name="Corre E."/>
            <person name="Pelletier E."/>
            <person name="Niang G."/>
            <person name="Scheremetjew M."/>
            <person name="Finn R."/>
            <person name="Kale V."/>
            <person name="Holt S."/>
            <person name="Cochrane G."/>
            <person name="Meng A."/>
            <person name="Brown T."/>
            <person name="Cohen L."/>
        </authorList>
    </citation>
    <scope>NUCLEOTIDE SEQUENCE</scope>
    <source>
        <strain evidence="1">GSBS06</strain>
    </source>
</reference>
<gene>
    <name evidence="1" type="ORF">ASTO00021_LOCUS2127</name>
</gene>
<evidence type="ECO:0000313" key="1">
    <source>
        <dbReference type="EMBL" id="CAE0431790.1"/>
    </source>
</evidence>
<accession>A0A7S3LMF5</accession>
<sequence>MELDRYLASCDLHIRRYMREQVIDKECYPVAFLNEANLPEDSERISEFSFALYSYVSSQLVESMNAANAPIRKFYGRKGFCLFIFISDLFEQERKRYHSNRQKAIDYGAAVPPNMHKLMSVLREEAAQHTVTAISDIEFEVSKHSNRRQVASIRLNQESQQLTCSIHSLCFTINGYPCACIIAVARFLQLDPNDCLESIWKTTNWRNQYSSDFPHVSIPALHTAYEIRKEKFDKIRRVPEMPRRKGRPRHLVRLDSTVGDWSANRRHRRRLCGYCKFEGHTKYSCPRRQQII</sequence>
<protein>
    <recommendedName>
        <fullName evidence="2">SWIM-type domain-containing protein</fullName>
    </recommendedName>
</protein>
<evidence type="ECO:0008006" key="2">
    <source>
        <dbReference type="Google" id="ProtNLM"/>
    </source>
</evidence>